<keyword evidence="2" id="KW-1185">Reference proteome</keyword>
<sequence>MEIISRPFNGRNYWKKRGYKLLDGATTRKRSVRVVKIKSSDRPSTVAGFFWRIRRSPKLRLKMICSPKTLWSKFRDGYINMMLRMAGDRYSNGGSEFQGKISKARHVPVKLSSEGFERRLVLEIYKSLSTSRGLSEI</sequence>
<dbReference type="PANTHER" id="PTHR33702:SF16">
    <property type="match status" value="1"/>
</dbReference>
<dbReference type="AlphaFoldDB" id="A0AAD3S4L3"/>
<evidence type="ECO:0000313" key="1">
    <source>
        <dbReference type="EMBL" id="GMH04328.1"/>
    </source>
</evidence>
<name>A0AAD3S4L3_NEPGR</name>
<proteinExistence type="predicted"/>
<protein>
    <submittedName>
        <fullName evidence="1">Uncharacterized protein</fullName>
    </submittedName>
</protein>
<comment type="caution">
    <text evidence="1">The sequence shown here is derived from an EMBL/GenBank/DDBJ whole genome shotgun (WGS) entry which is preliminary data.</text>
</comment>
<accession>A0AAD3S4L3</accession>
<evidence type="ECO:0000313" key="2">
    <source>
        <dbReference type="Proteomes" id="UP001279734"/>
    </source>
</evidence>
<dbReference type="Proteomes" id="UP001279734">
    <property type="component" value="Unassembled WGS sequence"/>
</dbReference>
<dbReference type="EMBL" id="BSYO01000005">
    <property type="protein sequence ID" value="GMH04328.1"/>
    <property type="molecule type" value="Genomic_DNA"/>
</dbReference>
<organism evidence="1 2">
    <name type="scientific">Nepenthes gracilis</name>
    <name type="common">Slender pitcher plant</name>
    <dbReference type="NCBI Taxonomy" id="150966"/>
    <lineage>
        <taxon>Eukaryota</taxon>
        <taxon>Viridiplantae</taxon>
        <taxon>Streptophyta</taxon>
        <taxon>Embryophyta</taxon>
        <taxon>Tracheophyta</taxon>
        <taxon>Spermatophyta</taxon>
        <taxon>Magnoliopsida</taxon>
        <taxon>eudicotyledons</taxon>
        <taxon>Gunneridae</taxon>
        <taxon>Pentapetalae</taxon>
        <taxon>Caryophyllales</taxon>
        <taxon>Nepenthaceae</taxon>
        <taxon>Nepenthes</taxon>
    </lineage>
</organism>
<dbReference type="PANTHER" id="PTHR33702">
    <property type="entry name" value="BNAA09G40010D PROTEIN"/>
    <property type="match status" value="1"/>
</dbReference>
<gene>
    <name evidence="1" type="ORF">Nepgr_006167</name>
</gene>
<reference evidence="1" key="1">
    <citation type="submission" date="2023-05" db="EMBL/GenBank/DDBJ databases">
        <title>Nepenthes gracilis genome sequencing.</title>
        <authorList>
            <person name="Fukushima K."/>
        </authorList>
    </citation>
    <scope>NUCLEOTIDE SEQUENCE</scope>
    <source>
        <strain evidence="1">SING2019-196</strain>
    </source>
</reference>